<sequence>MKINYGDNGEATQEVLPLPAAPAIYQPQPPVAPPRGHKIVSAGFHMFVGMVLLMLALFSAETFAPENMRPSAVMGGYQGRLQVEIRARDLETQAMYDAWVQQAQISVNQQQVGYQGQVQAIVANYQAAYERARLFAEATTRIQQDYTHQIMIQKRQQQEGSGTVLNWAETLANVLRPFDPKTAEKIDEYADDLYSRMRSKLDDAVQQGITINIEGWDTGLPSPEQVRADLEKVKPIVIPAPPRISRDAKQARN</sequence>
<reference evidence="2 3" key="1">
    <citation type="journal article" date="2015" name="Int. J. Syst. Evol. Microbiol.">
        <title>Sphingomonas hengshuiensis sp. nov., isolated from lake wetland.</title>
        <authorList>
            <person name="Wei S."/>
            <person name="Wang T."/>
            <person name="Liu H."/>
            <person name="Zhang C."/>
            <person name="Guo J."/>
            <person name="Wang Q."/>
            <person name="Liang K."/>
            <person name="Zhang Z."/>
        </authorList>
    </citation>
    <scope>NUCLEOTIDE SEQUENCE [LARGE SCALE GENOMIC DNA]</scope>
    <source>
        <strain evidence="2 3">WHSC-8</strain>
    </source>
</reference>
<organism evidence="2 3">
    <name type="scientific">Sphingomonas hengshuiensis</name>
    <dbReference type="NCBI Taxonomy" id="1609977"/>
    <lineage>
        <taxon>Bacteria</taxon>
        <taxon>Pseudomonadati</taxon>
        <taxon>Pseudomonadota</taxon>
        <taxon>Alphaproteobacteria</taxon>
        <taxon>Sphingomonadales</taxon>
        <taxon>Sphingomonadaceae</taxon>
        <taxon>Sphingomonas</taxon>
    </lineage>
</organism>
<dbReference type="OrthoDB" id="7605349at2"/>
<dbReference type="AlphaFoldDB" id="A0A7U4J7R0"/>
<keyword evidence="3" id="KW-1185">Reference proteome</keyword>
<evidence type="ECO:0000313" key="3">
    <source>
        <dbReference type="Proteomes" id="UP000032300"/>
    </source>
</evidence>
<name>A0A7U4J7R0_9SPHN</name>
<keyword evidence="1" id="KW-0812">Transmembrane</keyword>
<dbReference type="KEGG" id="sphi:TS85_07705"/>
<keyword evidence="1" id="KW-0472">Membrane</keyword>
<protein>
    <submittedName>
        <fullName evidence="2">Uncharacterized protein</fullName>
    </submittedName>
</protein>
<proteinExistence type="predicted"/>
<keyword evidence="1" id="KW-1133">Transmembrane helix</keyword>
<dbReference type="RefSeq" id="WP_044331452.1">
    <property type="nucleotide sequence ID" value="NZ_CP010836.1"/>
</dbReference>
<gene>
    <name evidence="2" type="ORF">TS85_07705</name>
</gene>
<reference evidence="2 3" key="2">
    <citation type="submission" date="2015-02" db="EMBL/GenBank/DDBJ databases">
        <title>The complete genome of Sphingomonas hengshuiensis sp. WHSC-8 isolated from soil of Hengshui Lake.</title>
        <authorList>
            <person name="Wei S."/>
            <person name="Guo J."/>
            <person name="Su C."/>
            <person name="Wu R."/>
            <person name="Zhang Z."/>
            <person name="Liang K."/>
            <person name="Li H."/>
            <person name="Wang T."/>
            <person name="Liu H."/>
            <person name="Zhang C."/>
            <person name="Li Z."/>
            <person name="Wang Q."/>
            <person name="Meng J."/>
        </authorList>
    </citation>
    <scope>NUCLEOTIDE SEQUENCE [LARGE SCALE GENOMIC DNA]</scope>
    <source>
        <strain evidence="2 3">WHSC-8</strain>
    </source>
</reference>
<evidence type="ECO:0000313" key="2">
    <source>
        <dbReference type="EMBL" id="AJP71692.1"/>
    </source>
</evidence>
<evidence type="ECO:0000256" key="1">
    <source>
        <dbReference type="SAM" id="Phobius"/>
    </source>
</evidence>
<accession>A0A7U4J7R0</accession>
<feature type="transmembrane region" description="Helical" evidence="1">
    <location>
        <begin position="39"/>
        <end position="60"/>
    </location>
</feature>
<dbReference type="EMBL" id="CP010836">
    <property type="protein sequence ID" value="AJP71692.1"/>
    <property type="molecule type" value="Genomic_DNA"/>
</dbReference>
<dbReference type="Proteomes" id="UP000032300">
    <property type="component" value="Chromosome"/>
</dbReference>